<feature type="transmembrane region" description="Helical" evidence="2">
    <location>
        <begin position="105"/>
        <end position="126"/>
    </location>
</feature>
<dbReference type="OrthoDB" id="329477at2157"/>
<name>A0A238WQ55_HALVU</name>
<evidence type="ECO:0000313" key="5">
    <source>
        <dbReference type="Proteomes" id="UP000198397"/>
    </source>
</evidence>
<feature type="compositionally biased region" description="Acidic residues" evidence="1">
    <location>
        <begin position="266"/>
        <end position="279"/>
    </location>
</feature>
<dbReference type="InterPro" id="IPR036938">
    <property type="entry name" value="PAP2/HPO_sf"/>
</dbReference>
<feature type="transmembrane region" description="Helical" evidence="2">
    <location>
        <begin position="48"/>
        <end position="67"/>
    </location>
</feature>
<evidence type="ECO:0000259" key="3">
    <source>
        <dbReference type="SMART" id="SM00014"/>
    </source>
</evidence>
<feature type="transmembrane region" description="Helical" evidence="2">
    <location>
        <begin position="244"/>
        <end position="262"/>
    </location>
</feature>
<gene>
    <name evidence="4" type="ORF">SAMN06264855_10949</name>
</gene>
<feature type="domain" description="Phosphatidic acid phosphatase type 2/haloperoxidase" evidence="3">
    <location>
        <begin position="139"/>
        <end position="259"/>
    </location>
</feature>
<feature type="compositionally biased region" description="Gly residues" evidence="1">
    <location>
        <begin position="282"/>
        <end position="294"/>
    </location>
</feature>
<evidence type="ECO:0000256" key="1">
    <source>
        <dbReference type="SAM" id="MobiDB-lite"/>
    </source>
</evidence>
<dbReference type="RefSeq" id="WP_089384878.1">
    <property type="nucleotide sequence ID" value="NZ_FZNQ01000009.1"/>
</dbReference>
<keyword evidence="2" id="KW-0812">Transmembrane</keyword>
<dbReference type="Proteomes" id="UP000198397">
    <property type="component" value="Unassembled WGS sequence"/>
</dbReference>
<evidence type="ECO:0000313" key="4">
    <source>
        <dbReference type="EMBL" id="SNR48521.1"/>
    </source>
</evidence>
<feature type="transmembrane region" description="Helical" evidence="2">
    <location>
        <begin position="138"/>
        <end position="157"/>
    </location>
</feature>
<feature type="transmembrane region" description="Helical" evidence="2">
    <location>
        <begin position="217"/>
        <end position="238"/>
    </location>
</feature>
<keyword evidence="2" id="KW-0472">Membrane</keyword>
<keyword evidence="5" id="KW-1185">Reference proteome</keyword>
<dbReference type="InterPro" id="IPR026841">
    <property type="entry name" value="Aur1/Ipt1"/>
</dbReference>
<dbReference type="Gene3D" id="1.20.144.10">
    <property type="entry name" value="Phosphatidic acid phosphatase type 2/haloperoxidase"/>
    <property type="match status" value="1"/>
</dbReference>
<dbReference type="SMART" id="SM00014">
    <property type="entry name" value="acidPPc"/>
    <property type="match status" value="1"/>
</dbReference>
<dbReference type="CDD" id="cd03386">
    <property type="entry name" value="PAP2_Aur1_like"/>
    <property type="match status" value="1"/>
</dbReference>
<reference evidence="4 5" key="1">
    <citation type="submission" date="2017-06" db="EMBL/GenBank/DDBJ databases">
        <authorList>
            <person name="Kim H.J."/>
            <person name="Triplett B.A."/>
        </authorList>
    </citation>
    <scope>NUCLEOTIDE SEQUENCE [LARGE SCALE GENOMIC DNA]</scope>
    <source>
        <strain evidence="4 5">DSM 8800</strain>
    </source>
</reference>
<dbReference type="InterPro" id="IPR000326">
    <property type="entry name" value="PAP2/HPO"/>
</dbReference>
<accession>A0A238WQ55</accession>
<sequence length="294" mass="32022">MSVLLSVVLRLVFWVGVLCFIAGIALIGPRRLYELGHEVVPILRDAKVPIAGLLVVLIVSAVGRSALETLSRLVGIPLTGTIYALEGGFVAWLQATFVTPEATIYFSWIYVYGYVFLLVFPFIAYAALPKTTTFKRLIVAYTLNYAIGLLIYTIIFAHGPRNVMPDAVTSLLYTFNPDFQALTSEVNENTNVFPSLHTSLAVTAGVFGYLTRREYPIWAGLSIWLAVSVMISTMYLGIHWLVDVIAGIGLAFGCVYLSYRFIEDEEPADGSDEQPEEATADPGGGHPAVGDGGD</sequence>
<protein>
    <submittedName>
        <fullName evidence="4">Membrane-associated phospholipid phosphatase</fullName>
    </submittedName>
</protein>
<evidence type="ECO:0000256" key="2">
    <source>
        <dbReference type="SAM" id="Phobius"/>
    </source>
</evidence>
<proteinExistence type="predicted"/>
<organism evidence="4 5">
    <name type="scientific">Halorubrum vacuolatum</name>
    <name type="common">Natronobacterium vacuolatum</name>
    <dbReference type="NCBI Taxonomy" id="63740"/>
    <lineage>
        <taxon>Archaea</taxon>
        <taxon>Methanobacteriati</taxon>
        <taxon>Methanobacteriota</taxon>
        <taxon>Stenosarchaea group</taxon>
        <taxon>Halobacteria</taxon>
        <taxon>Halobacteriales</taxon>
        <taxon>Haloferacaceae</taxon>
        <taxon>Halorubrum</taxon>
    </lineage>
</organism>
<dbReference type="SUPFAM" id="SSF48317">
    <property type="entry name" value="Acid phosphatase/Vanadium-dependent haloperoxidase"/>
    <property type="match status" value="1"/>
</dbReference>
<feature type="region of interest" description="Disordered" evidence="1">
    <location>
        <begin position="266"/>
        <end position="294"/>
    </location>
</feature>
<dbReference type="Pfam" id="PF14378">
    <property type="entry name" value="PAP2_3"/>
    <property type="match status" value="1"/>
</dbReference>
<feature type="transmembrane region" description="Helical" evidence="2">
    <location>
        <begin position="74"/>
        <end position="93"/>
    </location>
</feature>
<keyword evidence="2" id="KW-1133">Transmembrane helix</keyword>
<dbReference type="AlphaFoldDB" id="A0A238WQ55"/>
<dbReference type="GO" id="GO:0016020">
    <property type="term" value="C:membrane"/>
    <property type="evidence" value="ECO:0007669"/>
    <property type="project" value="UniProtKB-SubCell"/>
</dbReference>
<feature type="transmembrane region" description="Helical" evidence="2">
    <location>
        <begin position="7"/>
        <end position="28"/>
    </location>
</feature>
<dbReference type="EMBL" id="FZNQ01000009">
    <property type="protein sequence ID" value="SNR48521.1"/>
    <property type="molecule type" value="Genomic_DNA"/>
</dbReference>